<name>A0AAJ0DC22_9PEZI</name>
<reference evidence="1" key="1">
    <citation type="submission" date="2023-04" db="EMBL/GenBank/DDBJ databases">
        <title>Black Yeasts Isolated from many extreme environments.</title>
        <authorList>
            <person name="Coleine C."/>
            <person name="Stajich J.E."/>
            <person name="Selbmann L."/>
        </authorList>
    </citation>
    <scope>NUCLEOTIDE SEQUENCE</scope>
    <source>
        <strain evidence="1">CCFEE 5312</strain>
    </source>
</reference>
<accession>A0AAJ0DC22</accession>
<organism evidence="1 2">
    <name type="scientific">Extremus antarcticus</name>
    <dbReference type="NCBI Taxonomy" id="702011"/>
    <lineage>
        <taxon>Eukaryota</taxon>
        <taxon>Fungi</taxon>
        <taxon>Dikarya</taxon>
        <taxon>Ascomycota</taxon>
        <taxon>Pezizomycotina</taxon>
        <taxon>Dothideomycetes</taxon>
        <taxon>Dothideomycetidae</taxon>
        <taxon>Mycosphaerellales</taxon>
        <taxon>Extremaceae</taxon>
        <taxon>Extremus</taxon>
    </lineage>
</organism>
<dbReference type="Gene3D" id="2.60.40.1180">
    <property type="entry name" value="Golgi alpha-mannosidase II"/>
    <property type="match status" value="1"/>
</dbReference>
<comment type="caution">
    <text evidence="1">The sequence shown here is derived from an EMBL/GenBank/DDBJ whole genome shotgun (WGS) entry which is preliminary data.</text>
</comment>
<proteinExistence type="predicted"/>
<protein>
    <submittedName>
        <fullName evidence="1">Uncharacterized protein</fullName>
    </submittedName>
</protein>
<dbReference type="InterPro" id="IPR013780">
    <property type="entry name" value="Glyco_hydro_b"/>
</dbReference>
<evidence type="ECO:0000313" key="2">
    <source>
        <dbReference type="Proteomes" id="UP001271007"/>
    </source>
</evidence>
<dbReference type="EMBL" id="JAWDJX010000073">
    <property type="protein sequence ID" value="KAK3046963.1"/>
    <property type="molecule type" value="Genomic_DNA"/>
</dbReference>
<keyword evidence="2" id="KW-1185">Reference proteome</keyword>
<dbReference type="Proteomes" id="UP001271007">
    <property type="component" value="Unassembled WGS sequence"/>
</dbReference>
<evidence type="ECO:0000313" key="1">
    <source>
        <dbReference type="EMBL" id="KAK3046963.1"/>
    </source>
</evidence>
<sequence length="244" mass="27274">MKNIAVHNYVYPDDASLLEYYQSVRDLTAGEELRPVKFTETCCSARSGSGSDVFGAQYDPTMKNALIVARYVWQYLTIVQAESFDRWTAVTNLPCSPKIDRAQCATAINETAGYNSGLVYIDGNYNKTRDYNLYMTKRAFMLKHFAYFHRPGSVRYDVPQDQLPSSVNAVASKQGSTWTVLFMNNQTHTNDVKRQLPNGTTKVARLVQPTDSEDWTDVSPVLVVKTGAVNLSLPGQSLSTLQLS</sequence>
<gene>
    <name evidence="1" type="ORF">LTR09_011603</name>
</gene>
<dbReference type="AlphaFoldDB" id="A0AAJ0DC22"/>